<gene>
    <name evidence="1" type="ORF">ACFFR3_35055</name>
</gene>
<protein>
    <recommendedName>
        <fullName evidence="3">ApeA N-terminal domain-containing protein</fullName>
    </recommendedName>
</protein>
<evidence type="ECO:0000313" key="2">
    <source>
        <dbReference type="Proteomes" id="UP001589568"/>
    </source>
</evidence>
<sequence length="600" mass="66478">MDAVVASEEVAGWLADPRPYDKRYHKGPWTESITELVDAIPRLGPAVRTVLQPHLQDAQVALAGFPGTSDRPDREPVKAALNALRQRWAEPPVLEAAWQDLLAACHDDDAASDIIAARRDVFWRLARLTDWPPGDLSAVLCSLLDGSVFDVTYARVRLGDIEPPPHEQWGERHQRSDLPDEDILELARRLLLRLPQPAHHVIWLAFTNAASPRVMKQIGPVTLFDGPWLRARLKDGSPRLMEALPAELRHPDSDADYRHVQEGDDVVLARVELGEGAFADPVETARERVHALVGLAGFRAGRTEWTPLEGHLHAVDGVIGGWQTFRLPGSGRRRPLADPVGRMLDELIPKVWDKLAGADKELRETVGAVHWWQAAQQQQPLSALVLNVRVIEVTATRVSTLSWTSYLDAYLSSAWIRAIIVDHVFEVVGEALVDPEGKAAGHHTELHLLRKDIQATIAPGQTGFDGVAAVKALPRLIVIYPLHSRVGRRLRQLQARLATPAALADWADEIATRWAMARARLRRTRNAIAHGGPVTSDSTATLDHLSRYLSAWSLSLLLDGDHVGGQLADPHEQFRQEADTWRNGLRTAPDVLPTIFPEVT</sequence>
<dbReference type="RefSeq" id="WP_379484540.1">
    <property type="nucleotide sequence ID" value="NZ_JBHMCF010000040.1"/>
</dbReference>
<evidence type="ECO:0000313" key="1">
    <source>
        <dbReference type="EMBL" id="MFB9474741.1"/>
    </source>
</evidence>
<dbReference type="Proteomes" id="UP001589568">
    <property type="component" value="Unassembled WGS sequence"/>
</dbReference>
<organism evidence="1 2">
    <name type="scientific">Nonomuraea salmonea</name>
    <dbReference type="NCBI Taxonomy" id="46181"/>
    <lineage>
        <taxon>Bacteria</taxon>
        <taxon>Bacillati</taxon>
        <taxon>Actinomycetota</taxon>
        <taxon>Actinomycetes</taxon>
        <taxon>Streptosporangiales</taxon>
        <taxon>Streptosporangiaceae</taxon>
        <taxon>Nonomuraea</taxon>
    </lineage>
</organism>
<accession>A0ABV5NX23</accession>
<comment type="caution">
    <text evidence="1">The sequence shown here is derived from an EMBL/GenBank/DDBJ whole genome shotgun (WGS) entry which is preliminary data.</text>
</comment>
<name>A0ABV5NX23_9ACTN</name>
<reference evidence="1 2" key="1">
    <citation type="submission" date="2024-09" db="EMBL/GenBank/DDBJ databases">
        <authorList>
            <person name="Sun Q."/>
            <person name="Mori K."/>
        </authorList>
    </citation>
    <scope>NUCLEOTIDE SEQUENCE [LARGE SCALE GENOMIC DNA]</scope>
    <source>
        <strain evidence="1 2">JCM 3324</strain>
    </source>
</reference>
<keyword evidence="2" id="KW-1185">Reference proteome</keyword>
<evidence type="ECO:0008006" key="3">
    <source>
        <dbReference type="Google" id="ProtNLM"/>
    </source>
</evidence>
<dbReference type="EMBL" id="JBHMCF010000040">
    <property type="protein sequence ID" value="MFB9474741.1"/>
    <property type="molecule type" value="Genomic_DNA"/>
</dbReference>
<proteinExistence type="predicted"/>